<keyword evidence="4" id="KW-1185">Reference proteome</keyword>
<reference evidence="3 4" key="1">
    <citation type="submission" date="2019-08" db="EMBL/GenBank/DDBJ databases">
        <title>Bradymonadales sp. TMQ4.</title>
        <authorList>
            <person name="Liang Q."/>
        </authorList>
    </citation>
    <scope>NUCLEOTIDE SEQUENCE [LARGE SCALE GENOMIC DNA]</scope>
    <source>
        <strain evidence="3 4">TMQ4</strain>
    </source>
</reference>
<dbReference type="InterPro" id="IPR029069">
    <property type="entry name" value="HotDog_dom_sf"/>
</dbReference>
<dbReference type="Gene3D" id="2.40.160.210">
    <property type="entry name" value="Acyl-CoA thioesterase, double hotdog domain"/>
    <property type="match status" value="1"/>
</dbReference>
<dbReference type="InterPro" id="IPR049450">
    <property type="entry name" value="ACOT8-like_C"/>
</dbReference>
<evidence type="ECO:0000313" key="3">
    <source>
        <dbReference type="EMBL" id="TXD37485.1"/>
    </source>
</evidence>
<feature type="domain" description="Acyl-CoA thioesterase-like C-terminal" evidence="2">
    <location>
        <begin position="131"/>
        <end position="265"/>
    </location>
</feature>
<evidence type="ECO:0000313" key="4">
    <source>
        <dbReference type="Proteomes" id="UP000321412"/>
    </source>
</evidence>
<comment type="caution">
    <text evidence="3">The sequence shown here is derived from an EMBL/GenBank/DDBJ whole genome shotgun (WGS) entry which is preliminary data.</text>
</comment>
<accession>A0A5C6XDT7</accession>
<feature type="domain" description="Acyl-CoA thioesterase-like N-terminal HotDog" evidence="1">
    <location>
        <begin position="24"/>
        <end position="107"/>
    </location>
</feature>
<dbReference type="RefSeq" id="WP_146980642.1">
    <property type="nucleotide sequence ID" value="NZ_VOSM01000003.1"/>
</dbReference>
<dbReference type="EMBL" id="VOSM01000003">
    <property type="protein sequence ID" value="TXD37485.1"/>
    <property type="molecule type" value="Genomic_DNA"/>
</dbReference>
<dbReference type="SUPFAM" id="SSF54637">
    <property type="entry name" value="Thioesterase/thiol ester dehydrase-isomerase"/>
    <property type="match status" value="2"/>
</dbReference>
<evidence type="ECO:0000259" key="1">
    <source>
        <dbReference type="Pfam" id="PF13622"/>
    </source>
</evidence>
<name>A0A5C6XDT7_9DELT</name>
<dbReference type="AlphaFoldDB" id="A0A5C6XDT7"/>
<organism evidence="3 4">
    <name type="scientific">Lujinxingia vulgaris</name>
    <dbReference type="NCBI Taxonomy" id="2600176"/>
    <lineage>
        <taxon>Bacteria</taxon>
        <taxon>Deltaproteobacteria</taxon>
        <taxon>Bradymonadales</taxon>
        <taxon>Lujinxingiaceae</taxon>
        <taxon>Lujinxingia</taxon>
    </lineage>
</organism>
<dbReference type="OrthoDB" id="4370297at2"/>
<gene>
    <name evidence="3" type="ORF">FRC98_07270</name>
</gene>
<dbReference type="Pfam" id="PF13622">
    <property type="entry name" value="4HBT_3"/>
    <property type="match status" value="1"/>
</dbReference>
<proteinExistence type="predicted"/>
<dbReference type="Pfam" id="PF20789">
    <property type="entry name" value="4HBT_3C"/>
    <property type="match status" value="1"/>
</dbReference>
<dbReference type="InterPro" id="IPR049449">
    <property type="entry name" value="TesB_ACOT8-like_N"/>
</dbReference>
<dbReference type="Proteomes" id="UP000321412">
    <property type="component" value="Unassembled WGS sequence"/>
</dbReference>
<sequence>MTQSYSDAIALKRDEGGVFHGQIDRSWYQGRGAFGGVSGAAMVRAMERTLDAPEFALRALAVNFCAPVTDEPFEVHVDVVRRGSSVICAESRIVQEGQARMVAIGTFAKERSSGSDFEQRAMPEVPPAGEVPTAPESPLFPKFAKYYEYKFCHGAIPYTGHDEAELGGWCRLKEAPGPLDAAQLIGLLDMWPPAVITRMTSPAPAATVSWQVVINERLPLEEASADDFYLVTARSERAVGGFSEERAAVYSADGRCLGQALQLVAIFGG</sequence>
<protein>
    <submittedName>
        <fullName evidence="3">Thioesterase family protein</fullName>
    </submittedName>
</protein>
<evidence type="ECO:0000259" key="2">
    <source>
        <dbReference type="Pfam" id="PF20789"/>
    </source>
</evidence>
<dbReference type="InterPro" id="IPR042171">
    <property type="entry name" value="Acyl-CoA_hotdog"/>
</dbReference>